<evidence type="ECO:0000313" key="4">
    <source>
        <dbReference type="Proteomes" id="UP000649826"/>
    </source>
</evidence>
<feature type="compositionally biased region" description="Acidic residues" evidence="1">
    <location>
        <begin position="292"/>
        <end position="301"/>
    </location>
</feature>
<gene>
    <name evidence="3" type="ORF">H8Z82_13025</name>
</gene>
<keyword evidence="2" id="KW-1133">Transmembrane helix</keyword>
<accession>A0ABR7IKL0</accession>
<dbReference type="PANTHER" id="PTHR40076">
    <property type="entry name" value="MEMBRANE PROTEIN-RELATED"/>
    <property type="match status" value="1"/>
</dbReference>
<dbReference type="Proteomes" id="UP000649826">
    <property type="component" value="Unassembled WGS sequence"/>
</dbReference>
<feature type="region of interest" description="Disordered" evidence="1">
    <location>
        <begin position="272"/>
        <end position="340"/>
    </location>
</feature>
<feature type="transmembrane region" description="Helical" evidence="2">
    <location>
        <begin position="142"/>
        <end position="169"/>
    </location>
</feature>
<evidence type="ECO:0000313" key="3">
    <source>
        <dbReference type="EMBL" id="MBC5780555.1"/>
    </source>
</evidence>
<comment type="caution">
    <text evidence="3">The sequence shown here is derived from an EMBL/GenBank/DDBJ whole genome shotgun (WGS) entry which is preliminary data.</text>
</comment>
<dbReference type="InterPro" id="IPR010380">
    <property type="entry name" value="DUF975"/>
</dbReference>
<proteinExistence type="predicted"/>
<sequence length="340" mass="39299">MTPTKELKKRAREALAEKMGTVILAFVVLIILSFGSGWISSVLFPENSKLNVALGYVFSFIISILINVISAGMIYMYLNIARNKEYSLNDLFYFFKKYPDRVITATFVLAFINVLTMLPYTIYEYSLPTDIPDMNLLMEMAAKSGVLMIIGTVVYEIITIPLEMTYYILADNPQTKGMDALKESIEMMRGNFWRYFLLKLSFVPLMFLSVFTFYIALLWILPYMTMTETMFYRDLKGELKKPGETESSTYGYQPEPYFKSVDTEADAVVNSEADQDNRAEKADLWNIQPDPEPQESADNESTEQPQAAEKIQEEKKPQEEQPEEEDNEPKPWDEYFNRIK</sequence>
<feature type="compositionally biased region" description="Basic and acidic residues" evidence="1">
    <location>
        <begin position="328"/>
        <end position="340"/>
    </location>
</feature>
<dbReference type="EMBL" id="JACOQG010000024">
    <property type="protein sequence ID" value="MBC5780555.1"/>
    <property type="molecule type" value="Genomic_DNA"/>
</dbReference>
<keyword evidence="4" id="KW-1185">Reference proteome</keyword>
<protein>
    <submittedName>
        <fullName evidence="3">DUF975 family protein</fullName>
    </submittedName>
</protein>
<keyword evidence="2" id="KW-0812">Transmembrane</keyword>
<feature type="transmembrane region" description="Helical" evidence="2">
    <location>
        <begin position="56"/>
        <end position="81"/>
    </location>
</feature>
<organism evidence="3 4">
    <name type="scientific">Blautia difficilis</name>
    <dbReference type="NCBI Taxonomy" id="2763027"/>
    <lineage>
        <taxon>Bacteria</taxon>
        <taxon>Bacillati</taxon>
        <taxon>Bacillota</taxon>
        <taxon>Clostridia</taxon>
        <taxon>Lachnospirales</taxon>
        <taxon>Lachnospiraceae</taxon>
        <taxon>Blautia</taxon>
    </lineage>
</organism>
<keyword evidence="2" id="KW-0472">Membrane</keyword>
<evidence type="ECO:0000256" key="2">
    <source>
        <dbReference type="SAM" id="Phobius"/>
    </source>
</evidence>
<dbReference type="PANTHER" id="PTHR40076:SF1">
    <property type="entry name" value="MEMBRANE PROTEIN"/>
    <property type="match status" value="1"/>
</dbReference>
<feature type="transmembrane region" description="Helical" evidence="2">
    <location>
        <begin position="102"/>
        <end position="122"/>
    </location>
</feature>
<dbReference type="RefSeq" id="WP_186995354.1">
    <property type="nucleotide sequence ID" value="NZ_JACOQG010000024.1"/>
</dbReference>
<evidence type="ECO:0000256" key="1">
    <source>
        <dbReference type="SAM" id="MobiDB-lite"/>
    </source>
</evidence>
<name>A0ABR7IKL0_9FIRM</name>
<feature type="transmembrane region" description="Helical" evidence="2">
    <location>
        <begin position="196"/>
        <end position="221"/>
    </location>
</feature>
<dbReference type="Pfam" id="PF06161">
    <property type="entry name" value="DUF975"/>
    <property type="match status" value="1"/>
</dbReference>
<feature type="compositionally biased region" description="Basic and acidic residues" evidence="1">
    <location>
        <begin position="310"/>
        <end position="319"/>
    </location>
</feature>
<feature type="transmembrane region" description="Helical" evidence="2">
    <location>
        <begin position="21"/>
        <end position="44"/>
    </location>
</feature>
<reference evidence="3 4" key="1">
    <citation type="submission" date="2020-08" db="EMBL/GenBank/DDBJ databases">
        <title>Genome public.</title>
        <authorList>
            <person name="Liu C."/>
            <person name="Sun Q."/>
        </authorList>
    </citation>
    <scope>NUCLEOTIDE SEQUENCE [LARGE SCALE GENOMIC DNA]</scope>
    <source>
        <strain evidence="3 4">M29</strain>
    </source>
</reference>